<comment type="catalytic activity">
    <reaction evidence="7">
        <text>pyruvate + acetyl-CoA + H2O = (3R)-citramalate + CoA + H(+)</text>
        <dbReference type="Rhea" id="RHEA:19045"/>
        <dbReference type="ChEBI" id="CHEBI:15361"/>
        <dbReference type="ChEBI" id="CHEBI:15377"/>
        <dbReference type="ChEBI" id="CHEBI:15378"/>
        <dbReference type="ChEBI" id="CHEBI:30934"/>
        <dbReference type="ChEBI" id="CHEBI:57287"/>
        <dbReference type="ChEBI" id="CHEBI:57288"/>
        <dbReference type="EC" id="2.3.3.21"/>
    </reaction>
</comment>
<dbReference type="Gene3D" id="3.30.160.270">
    <property type="match status" value="1"/>
</dbReference>
<comment type="similarity">
    <text evidence="2 9">Belongs to the alpha-IPM synthase/homocitrate synthase family.</text>
</comment>
<dbReference type="AlphaFoldDB" id="A0A150PTK5"/>
<reference evidence="11 12" key="1">
    <citation type="submission" date="2014-02" db="EMBL/GenBank/DDBJ databases">
        <title>The small core and large imbalanced accessory genome model reveals a collaborative survival strategy of Sorangium cellulosum strains in nature.</title>
        <authorList>
            <person name="Han K."/>
            <person name="Peng R."/>
            <person name="Blom J."/>
            <person name="Li Y.-Z."/>
        </authorList>
    </citation>
    <scope>NUCLEOTIDE SEQUENCE [LARGE SCALE GENOMIC DNA]</scope>
    <source>
        <strain evidence="11 12">So0157-25</strain>
    </source>
</reference>
<gene>
    <name evidence="11" type="ORF">BE08_04335</name>
</gene>
<evidence type="ECO:0000256" key="6">
    <source>
        <dbReference type="ARBA" id="ARBA00023304"/>
    </source>
</evidence>
<dbReference type="PANTHER" id="PTHR43538:SF1">
    <property type="entry name" value="(R)-CITRAMALATE SYNTHASE"/>
    <property type="match status" value="1"/>
</dbReference>
<feature type="domain" description="Pyruvate carboxyltransferase" evidence="10">
    <location>
        <begin position="18"/>
        <end position="280"/>
    </location>
</feature>
<evidence type="ECO:0000256" key="8">
    <source>
        <dbReference type="NCBIfam" id="TIGR00977"/>
    </source>
</evidence>
<dbReference type="Pfam" id="PF22617">
    <property type="entry name" value="HCS_D2"/>
    <property type="match status" value="1"/>
</dbReference>
<dbReference type="Proteomes" id="UP000075420">
    <property type="component" value="Unassembled WGS sequence"/>
</dbReference>
<dbReference type="InterPro" id="IPR005675">
    <property type="entry name" value="Citramal_synthase"/>
</dbReference>
<dbReference type="SUPFAM" id="SSF110921">
    <property type="entry name" value="2-isopropylmalate synthase LeuA, allosteric (dimerisation) domain"/>
    <property type="match status" value="1"/>
</dbReference>
<keyword evidence="6" id="KW-0100">Branched-chain amino acid biosynthesis</keyword>
<proteinExistence type="inferred from homology"/>
<dbReference type="Gene3D" id="3.20.20.70">
    <property type="entry name" value="Aldolase class I"/>
    <property type="match status" value="1"/>
</dbReference>
<name>A0A150PTK5_SORCE</name>
<dbReference type="UniPathway" id="UPA00047">
    <property type="reaction ID" value="UER00066"/>
</dbReference>
<dbReference type="EMBL" id="JELY01000524">
    <property type="protein sequence ID" value="KYF59097.1"/>
    <property type="molecule type" value="Genomic_DNA"/>
</dbReference>
<evidence type="ECO:0000313" key="12">
    <source>
        <dbReference type="Proteomes" id="UP000075420"/>
    </source>
</evidence>
<sequence length="548" mass="58823">MNPLQNGAERGARPADRVDIYDTTLRDGTQREGISLACEDKLQIARHLDAFGLTFIEGGWPGSNPKDAQFFERAKDIEWKHAKIAAFGSTRRASLAPEDDPGLRALLAAGTEVCTIFGKSSTQHVTAVLRTTLDENLRMIEETIAFLRAHGRRVIYDAEHFFDGYALDRAYAIETLRAAVRGGAEVLTLCDTNGGSMPWQVEAVVAEMKAAVGHPLGIHAHNDGECAVANSLAAVRAGARHVQGTINGYGERCGNANLCAIIPNLELKLDLRALPEGALRGLTELSHYVAEVANLAPDDHMAYVGRSAFAHKGGVHVAAMRREPASYQHIDPALVGNEMRTVVSELSGRGNLLSKAEEFGLAVPTGAEVEVLEQIKEREARGSSFEAAEASVALLLHRSSPGYKPPFRLLDFKIMAGQREGVGTFAEAMIKIDIGGEVVITAAEGSGPVNALDGALRKALAPVYPAVRDIQLVDYKVRILDGRDGTSATTRVLIDSRDAHRQWSTVGASTNIIDASWHALADGIEYGLTLAAREPAQFTSTLPASEVA</sequence>
<accession>A0A150PTK5</accession>
<dbReference type="InterPro" id="IPR054691">
    <property type="entry name" value="LeuA/HCS_post-cat"/>
</dbReference>
<dbReference type="InterPro" id="IPR002034">
    <property type="entry name" value="AIPM/Hcit_synth_CS"/>
</dbReference>
<evidence type="ECO:0000259" key="10">
    <source>
        <dbReference type="PROSITE" id="PS50991"/>
    </source>
</evidence>
<comment type="caution">
    <text evidence="11">The sequence shown here is derived from an EMBL/GenBank/DDBJ whole genome shotgun (WGS) entry which is preliminary data.</text>
</comment>
<keyword evidence="3" id="KW-0028">Amino-acid biosynthesis</keyword>
<dbReference type="PROSITE" id="PS00815">
    <property type="entry name" value="AIPM_HOMOCIT_SYNTH_1"/>
    <property type="match status" value="1"/>
</dbReference>
<keyword evidence="5 9" id="KW-0808">Transferase</keyword>
<evidence type="ECO:0000256" key="7">
    <source>
        <dbReference type="ARBA" id="ARBA00048263"/>
    </source>
</evidence>
<evidence type="ECO:0000256" key="1">
    <source>
        <dbReference type="ARBA" id="ARBA00004743"/>
    </source>
</evidence>
<dbReference type="CDD" id="cd07941">
    <property type="entry name" value="DRE_TIM_LeuA3"/>
    <property type="match status" value="1"/>
</dbReference>
<evidence type="ECO:0000313" key="11">
    <source>
        <dbReference type="EMBL" id="KYF59097.1"/>
    </source>
</evidence>
<dbReference type="GO" id="GO:0003852">
    <property type="term" value="F:2-isopropylmalate synthase activity"/>
    <property type="evidence" value="ECO:0007669"/>
    <property type="project" value="InterPro"/>
</dbReference>
<dbReference type="GO" id="GO:0043714">
    <property type="term" value="F:(R)-citramalate synthase activity"/>
    <property type="evidence" value="ECO:0007669"/>
    <property type="project" value="UniProtKB-UniRule"/>
</dbReference>
<dbReference type="NCBIfam" id="TIGR00977">
    <property type="entry name" value="citramal_synth"/>
    <property type="match status" value="1"/>
</dbReference>
<dbReference type="EC" id="2.3.3.21" evidence="8"/>
<comment type="pathway">
    <text evidence="1">Amino-acid biosynthesis; L-isoleucine biosynthesis; 2-oxobutanoate from pyruvate: step 1/3.</text>
</comment>
<dbReference type="SUPFAM" id="SSF51569">
    <property type="entry name" value="Aldolase"/>
    <property type="match status" value="1"/>
</dbReference>
<dbReference type="InterPro" id="IPR000891">
    <property type="entry name" value="PYR_CT"/>
</dbReference>
<dbReference type="PANTHER" id="PTHR43538">
    <property type="entry name" value="ALPHA-IPM SYNTHASE/HOMOCITRATE SYNTHASE"/>
    <property type="match status" value="1"/>
</dbReference>
<dbReference type="SMART" id="SM00917">
    <property type="entry name" value="LeuA_dimer"/>
    <property type="match status" value="1"/>
</dbReference>
<dbReference type="GO" id="GO:0009097">
    <property type="term" value="P:isoleucine biosynthetic process"/>
    <property type="evidence" value="ECO:0007669"/>
    <property type="project" value="UniProtKB-UniRule"/>
</dbReference>
<dbReference type="PROSITE" id="PS50991">
    <property type="entry name" value="PYR_CT"/>
    <property type="match status" value="1"/>
</dbReference>
<evidence type="ECO:0000256" key="5">
    <source>
        <dbReference type="ARBA" id="ARBA00022679"/>
    </source>
</evidence>
<keyword evidence="4" id="KW-0412">Isoleucine biosynthesis</keyword>
<dbReference type="InterPro" id="IPR013785">
    <property type="entry name" value="Aldolase_TIM"/>
</dbReference>
<protein>
    <recommendedName>
        <fullName evidence="8">Citramalate synthase</fullName>
        <ecNumber evidence="8">2.3.3.21</ecNumber>
    </recommendedName>
</protein>
<dbReference type="GO" id="GO:0009098">
    <property type="term" value="P:L-leucine biosynthetic process"/>
    <property type="evidence" value="ECO:0007669"/>
    <property type="project" value="InterPro"/>
</dbReference>
<evidence type="ECO:0000256" key="4">
    <source>
        <dbReference type="ARBA" id="ARBA00022624"/>
    </source>
</evidence>
<dbReference type="Gene3D" id="1.10.238.260">
    <property type="match status" value="1"/>
</dbReference>
<organism evidence="11 12">
    <name type="scientific">Sorangium cellulosum</name>
    <name type="common">Polyangium cellulosum</name>
    <dbReference type="NCBI Taxonomy" id="56"/>
    <lineage>
        <taxon>Bacteria</taxon>
        <taxon>Pseudomonadati</taxon>
        <taxon>Myxococcota</taxon>
        <taxon>Polyangia</taxon>
        <taxon>Polyangiales</taxon>
        <taxon>Polyangiaceae</taxon>
        <taxon>Sorangium</taxon>
    </lineage>
</organism>
<evidence type="ECO:0000256" key="9">
    <source>
        <dbReference type="RuleBase" id="RU003523"/>
    </source>
</evidence>
<dbReference type="Pfam" id="PF08502">
    <property type="entry name" value="LeuA_dimer"/>
    <property type="match status" value="1"/>
</dbReference>
<dbReference type="InterPro" id="IPR013709">
    <property type="entry name" value="2-isopropylmalate_synth_dimer"/>
</dbReference>
<dbReference type="InterPro" id="IPR036230">
    <property type="entry name" value="LeuA_allosteric_dom_sf"/>
</dbReference>
<evidence type="ECO:0000256" key="3">
    <source>
        <dbReference type="ARBA" id="ARBA00022605"/>
    </source>
</evidence>
<dbReference type="Pfam" id="PF00682">
    <property type="entry name" value="HMGL-like"/>
    <property type="match status" value="1"/>
</dbReference>
<evidence type="ECO:0000256" key="2">
    <source>
        <dbReference type="ARBA" id="ARBA00006154"/>
    </source>
</evidence>